<evidence type="ECO:0000256" key="2">
    <source>
        <dbReference type="ARBA" id="ARBA00022884"/>
    </source>
</evidence>
<dbReference type="HAMAP" id="MF_01334">
    <property type="entry name" value="Ribosomal_bL25_CTC"/>
    <property type="match status" value="1"/>
</dbReference>
<protein>
    <recommendedName>
        <fullName evidence="5">Large ribosomal subunit protein bL25</fullName>
    </recommendedName>
    <alternativeName>
        <fullName evidence="5">General stress protein CTC</fullName>
    </alternativeName>
</protein>
<gene>
    <name evidence="5 9" type="primary">rplY</name>
    <name evidence="5" type="synonym">ctc</name>
    <name evidence="9" type="ORF">GCM10010507_53030</name>
</gene>
<feature type="domain" description="Large ribosomal subunit protein bL25 L25" evidence="7">
    <location>
        <begin position="6"/>
        <end position="90"/>
    </location>
</feature>
<sequence>MAEVKLSAEKRTDFGKGAARRTRRENKVPAVIYGHGADPKHVALEGHSLMMALKTPNVLIRLDIGGKNELVIPKAVQRDPLKGFLVHVDFLAVKKGERVTVDVPVLTEGELAAGGNLLDHMLNAVPVEAEATHIPESFTVSIEGLSAGHTVRAGDIELPRGCSLAVDESTALLQVVAAQTEPEPEAEEEAEAEAAAEEGAAPAEGATEEEKPAEGGEG</sequence>
<dbReference type="RefSeq" id="WP_190112418.1">
    <property type="nucleotide sequence ID" value="NZ_BMVB01000024.1"/>
</dbReference>
<comment type="caution">
    <text evidence="9">The sequence shown here is derived from an EMBL/GenBank/DDBJ whole genome shotgun (WGS) entry which is preliminary data.</text>
</comment>
<dbReference type="InterPro" id="IPR011035">
    <property type="entry name" value="Ribosomal_bL25/Gln-tRNA_synth"/>
</dbReference>
<dbReference type="PANTHER" id="PTHR33284:SF1">
    <property type="entry name" value="RIBOSOMAL PROTEIN L25_GLN-TRNA SYNTHETASE, ANTI-CODON-BINDING DOMAIN-CONTAINING PROTEIN"/>
    <property type="match status" value="1"/>
</dbReference>
<name>A0A918WQI7_STRCJ</name>
<dbReference type="InterPro" id="IPR020056">
    <property type="entry name" value="Rbsml_bL25/Gln-tRNA_synth_N"/>
</dbReference>
<dbReference type="NCBIfam" id="NF004131">
    <property type="entry name" value="PRK05618.2-1"/>
    <property type="match status" value="1"/>
</dbReference>
<feature type="compositionally biased region" description="Basic and acidic residues" evidence="6">
    <location>
        <begin position="208"/>
        <end position="218"/>
    </location>
</feature>
<organism evidence="9 10">
    <name type="scientific">Streptomyces cinnamoneus</name>
    <name type="common">Streptoverticillium cinnamoneum</name>
    <dbReference type="NCBI Taxonomy" id="53446"/>
    <lineage>
        <taxon>Bacteria</taxon>
        <taxon>Bacillati</taxon>
        <taxon>Actinomycetota</taxon>
        <taxon>Actinomycetes</taxon>
        <taxon>Kitasatosporales</taxon>
        <taxon>Streptomycetaceae</taxon>
        <taxon>Streptomyces</taxon>
        <taxon>Streptomyces cinnamoneus group</taxon>
    </lineage>
</organism>
<evidence type="ECO:0000256" key="6">
    <source>
        <dbReference type="SAM" id="MobiDB-lite"/>
    </source>
</evidence>
<evidence type="ECO:0000256" key="4">
    <source>
        <dbReference type="ARBA" id="ARBA00023274"/>
    </source>
</evidence>
<dbReference type="AlphaFoldDB" id="A0A918WQI7"/>
<dbReference type="InterPro" id="IPR029751">
    <property type="entry name" value="Ribosomal_L25_dom"/>
</dbReference>
<dbReference type="GO" id="GO:0008097">
    <property type="term" value="F:5S rRNA binding"/>
    <property type="evidence" value="ECO:0007669"/>
    <property type="project" value="InterPro"/>
</dbReference>
<dbReference type="GO" id="GO:0006412">
    <property type="term" value="P:translation"/>
    <property type="evidence" value="ECO:0007669"/>
    <property type="project" value="UniProtKB-UniRule"/>
</dbReference>
<dbReference type="GO" id="GO:0022625">
    <property type="term" value="C:cytosolic large ribosomal subunit"/>
    <property type="evidence" value="ECO:0007669"/>
    <property type="project" value="TreeGrafter"/>
</dbReference>
<dbReference type="Pfam" id="PF01386">
    <property type="entry name" value="Ribosomal_L25p"/>
    <property type="match status" value="1"/>
</dbReference>
<reference evidence="9" key="2">
    <citation type="submission" date="2020-09" db="EMBL/GenBank/DDBJ databases">
        <authorList>
            <person name="Sun Q."/>
            <person name="Ohkuma M."/>
        </authorList>
    </citation>
    <scope>NUCLEOTIDE SEQUENCE</scope>
    <source>
        <strain evidence="9">JCM 4633</strain>
    </source>
</reference>
<dbReference type="Gene3D" id="2.170.120.20">
    <property type="entry name" value="Ribosomal protein L25, beta domain"/>
    <property type="match status" value="1"/>
</dbReference>
<dbReference type="NCBIfam" id="TIGR00731">
    <property type="entry name" value="bL25_bact_ctc"/>
    <property type="match status" value="1"/>
</dbReference>
<feature type="domain" description="Large ribosomal subunit protein bL25 beta" evidence="8">
    <location>
        <begin position="99"/>
        <end position="178"/>
    </location>
</feature>
<keyword evidence="1 5" id="KW-0699">rRNA-binding</keyword>
<comment type="similarity">
    <text evidence="5">Belongs to the bacterial ribosomal protein bL25 family. CTC subfamily.</text>
</comment>
<keyword evidence="2 5" id="KW-0694">RNA-binding</keyword>
<dbReference type="InterPro" id="IPR037121">
    <property type="entry name" value="Ribosomal_bL25_C"/>
</dbReference>
<keyword evidence="4 5" id="KW-0687">Ribonucleoprotein</keyword>
<accession>A0A918WQI7</accession>
<dbReference type="Pfam" id="PF14693">
    <property type="entry name" value="Ribosomal_TL5_C"/>
    <property type="match status" value="1"/>
</dbReference>
<dbReference type="GO" id="GO:0003735">
    <property type="term" value="F:structural constituent of ribosome"/>
    <property type="evidence" value="ECO:0007669"/>
    <property type="project" value="InterPro"/>
</dbReference>
<dbReference type="InterPro" id="IPR020057">
    <property type="entry name" value="Ribosomal_bL25_b-dom"/>
</dbReference>
<dbReference type="PANTHER" id="PTHR33284">
    <property type="entry name" value="RIBOSOMAL PROTEIN L25/GLN-TRNA SYNTHETASE, ANTI-CODON-BINDING DOMAIN-CONTAINING PROTEIN"/>
    <property type="match status" value="1"/>
</dbReference>
<evidence type="ECO:0000313" key="10">
    <source>
        <dbReference type="Proteomes" id="UP000646244"/>
    </source>
</evidence>
<proteinExistence type="inferred from homology"/>
<evidence type="ECO:0000256" key="1">
    <source>
        <dbReference type="ARBA" id="ARBA00022730"/>
    </source>
</evidence>
<dbReference type="EMBL" id="BMVB01000024">
    <property type="protein sequence ID" value="GHC68086.1"/>
    <property type="molecule type" value="Genomic_DNA"/>
</dbReference>
<dbReference type="InterPro" id="IPR001021">
    <property type="entry name" value="Ribosomal_bL25_long"/>
</dbReference>
<dbReference type="CDD" id="cd00495">
    <property type="entry name" value="Ribosomal_L25_TL5_CTC"/>
    <property type="match status" value="1"/>
</dbReference>
<evidence type="ECO:0000259" key="8">
    <source>
        <dbReference type="Pfam" id="PF14693"/>
    </source>
</evidence>
<evidence type="ECO:0000313" key="9">
    <source>
        <dbReference type="EMBL" id="GHC68086.1"/>
    </source>
</evidence>
<comment type="function">
    <text evidence="5">This is one of the proteins that binds to the 5S RNA in the ribosome where it forms part of the central protuberance.</text>
</comment>
<dbReference type="Proteomes" id="UP000646244">
    <property type="component" value="Unassembled WGS sequence"/>
</dbReference>
<evidence type="ECO:0000256" key="5">
    <source>
        <dbReference type="HAMAP-Rule" id="MF_01334"/>
    </source>
</evidence>
<dbReference type="Gene3D" id="2.40.240.10">
    <property type="entry name" value="Ribosomal Protein L25, Chain P"/>
    <property type="match status" value="1"/>
</dbReference>
<dbReference type="InterPro" id="IPR020930">
    <property type="entry name" value="Ribosomal_uL5_bac-type"/>
</dbReference>
<evidence type="ECO:0000259" key="7">
    <source>
        <dbReference type="Pfam" id="PF01386"/>
    </source>
</evidence>
<feature type="compositionally biased region" description="Acidic residues" evidence="6">
    <location>
        <begin position="182"/>
        <end position="196"/>
    </location>
</feature>
<feature type="region of interest" description="Disordered" evidence="6">
    <location>
        <begin position="177"/>
        <end position="218"/>
    </location>
</feature>
<keyword evidence="3 5" id="KW-0689">Ribosomal protein</keyword>
<dbReference type="SUPFAM" id="SSF50715">
    <property type="entry name" value="Ribosomal protein L25-like"/>
    <property type="match status" value="1"/>
</dbReference>
<comment type="subunit">
    <text evidence="5">Part of the 50S ribosomal subunit; part of the 5S rRNA/L5/L18/L25 subcomplex. Contacts the 5S rRNA. Binds to the 5S rRNA independently of L5 and L18.</text>
</comment>
<evidence type="ECO:0000256" key="3">
    <source>
        <dbReference type="ARBA" id="ARBA00022980"/>
    </source>
</evidence>
<reference evidence="9" key="1">
    <citation type="journal article" date="2014" name="Int. J. Syst. Evol. Microbiol.">
        <title>Complete genome sequence of Corynebacterium casei LMG S-19264T (=DSM 44701T), isolated from a smear-ripened cheese.</title>
        <authorList>
            <consortium name="US DOE Joint Genome Institute (JGI-PGF)"/>
            <person name="Walter F."/>
            <person name="Albersmeier A."/>
            <person name="Kalinowski J."/>
            <person name="Ruckert C."/>
        </authorList>
    </citation>
    <scope>NUCLEOTIDE SEQUENCE</scope>
    <source>
        <strain evidence="9">JCM 4633</strain>
    </source>
</reference>